<evidence type="ECO:0000256" key="2">
    <source>
        <dbReference type="ARBA" id="ARBA00022729"/>
    </source>
</evidence>
<protein>
    <recommendedName>
        <fullName evidence="7">Lipase</fullName>
    </recommendedName>
</protein>
<dbReference type="GO" id="GO:0016788">
    <property type="term" value="F:hydrolase activity, acting on ester bonds"/>
    <property type="evidence" value="ECO:0007669"/>
    <property type="project" value="InterPro"/>
</dbReference>
<keyword evidence="12" id="KW-1185">Reference proteome</keyword>
<dbReference type="InterPro" id="IPR029058">
    <property type="entry name" value="AB_hydrolase_fold"/>
</dbReference>
<dbReference type="PANTHER" id="PTHR11005">
    <property type="entry name" value="LYSOSOMAL ACID LIPASE-RELATED"/>
    <property type="match status" value="1"/>
</dbReference>
<evidence type="ECO:0000256" key="7">
    <source>
        <dbReference type="PIRNR" id="PIRNR000862"/>
    </source>
</evidence>
<accession>A0A834MD11</accession>
<organism evidence="11 12">
    <name type="scientific">Rhynchophorus ferrugineus</name>
    <name type="common">Red palm weevil</name>
    <name type="synonym">Curculio ferrugineus</name>
    <dbReference type="NCBI Taxonomy" id="354439"/>
    <lineage>
        <taxon>Eukaryota</taxon>
        <taxon>Metazoa</taxon>
        <taxon>Ecdysozoa</taxon>
        <taxon>Arthropoda</taxon>
        <taxon>Hexapoda</taxon>
        <taxon>Insecta</taxon>
        <taxon>Pterygota</taxon>
        <taxon>Neoptera</taxon>
        <taxon>Endopterygota</taxon>
        <taxon>Coleoptera</taxon>
        <taxon>Polyphaga</taxon>
        <taxon>Cucujiformia</taxon>
        <taxon>Curculionidae</taxon>
        <taxon>Dryophthorinae</taxon>
        <taxon>Rhynchophorus</taxon>
    </lineage>
</organism>
<evidence type="ECO:0000259" key="10">
    <source>
        <dbReference type="Pfam" id="PF04083"/>
    </source>
</evidence>
<reference evidence="11" key="1">
    <citation type="submission" date="2020-08" db="EMBL/GenBank/DDBJ databases">
        <title>Genome sequencing and assembly of the red palm weevil Rhynchophorus ferrugineus.</title>
        <authorList>
            <person name="Dias G.B."/>
            <person name="Bergman C.M."/>
            <person name="Manee M."/>
        </authorList>
    </citation>
    <scope>NUCLEOTIDE SEQUENCE</scope>
    <source>
        <strain evidence="11">AA-2017</strain>
        <tissue evidence="11">Whole larva</tissue>
    </source>
</reference>
<evidence type="ECO:0000256" key="9">
    <source>
        <dbReference type="SAM" id="SignalP"/>
    </source>
</evidence>
<evidence type="ECO:0000256" key="6">
    <source>
        <dbReference type="ARBA" id="ARBA00023180"/>
    </source>
</evidence>
<feature type="active site" description="Charge relay system" evidence="8">
    <location>
        <position position="362"/>
    </location>
</feature>
<dbReference type="Gene3D" id="3.40.50.1820">
    <property type="entry name" value="alpha/beta hydrolase"/>
    <property type="match status" value="1"/>
</dbReference>
<feature type="active site" description="Nucleophile" evidence="8">
    <location>
        <position position="189"/>
    </location>
</feature>
<evidence type="ECO:0000313" key="11">
    <source>
        <dbReference type="EMBL" id="KAF7273614.1"/>
    </source>
</evidence>
<gene>
    <name evidence="11" type="ORF">GWI33_013660</name>
</gene>
<feature type="signal peptide" evidence="9">
    <location>
        <begin position="1"/>
        <end position="18"/>
    </location>
</feature>
<feature type="domain" description="Partial AB-hydrolase lipase" evidence="10">
    <location>
        <begin position="52"/>
        <end position="112"/>
    </location>
</feature>
<dbReference type="GO" id="GO:0016042">
    <property type="term" value="P:lipid catabolic process"/>
    <property type="evidence" value="ECO:0007669"/>
    <property type="project" value="UniProtKB-KW"/>
</dbReference>
<keyword evidence="4 7" id="KW-0442">Lipid degradation</keyword>
<evidence type="ECO:0000313" key="12">
    <source>
        <dbReference type="Proteomes" id="UP000625711"/>
    </source>
</evidence>
<dbReference type="SUPFAM" id="SSF53474">
    <property type="entry name" value="alpha/beta-Hydrolases"/>
    <property type="match status" value="1"/>
</dbReference>
<comment type="caution">
    <text evidence="11">The sequence shown here is derived from an EMBL/GenBank/DDBJ whole genome shotgun (WGS) entry which is preliminary data.</text>
</comment>
<dbReference type="EMBL" id="JAACXV010013355">
    <property type="protein sequence ID" value="KAF7273614.1"/>
    <property type="molecule type" value="Genomic_DNA"/>
</dbReference>
<dbReference type="PIRSF" id="PIRSF000862">
    <property type="entry name" value="Steryl_ester_lip"/>
    <property type="match status" value="1"/>
</dbReference>
<evidence type="ECO:0000256" key="1">
    <source>
        <dbReference type="ARBA" id="ARBA00010701"/>
    </source>
</evidence>
<dbReference type="Pfam" id="PF04083">
    <property type="entry name" value="Abhydro_lipase"/>
    <property type="match status" value="1"/>
</dbReference>
<dbReference type="AlphaFoldDB" id="A0A834MD11"/>
<evidence type="ECO:0000256" key="5">
    <source>
        <dbReference type="ARBA" id="ARBA00023098"/>
    </source>
</evidence>
<dbReference type="InterPro" id="IPR025483">
    <property type="entry name" value="Lipase_euk"/>
</dbReference>
<comment type="similarity">
    <text evidence="1 7">Belongs to the AB hydrolase superfamily. Lipase family.</text>
</comment>
<proteinExistence type="inferred from homology"/>
<evidence type="ECO:0000256" key="3">
    <source>
        <dbReference type="ARBA" id="ARBA00022801"/>
    </source>
</evidence>
<dbReference type="InterPro" id="IPR006693">
    <property type="entry name" value="AB_hydrolase_lipase"/>
</dbReference>
<dbReference type="Proteomes" id="UP000625711">
    <property type="component" value="Unassembled WGS sequence"/>
</dbReference>
<dbReference type="FunFam" id="3.40.50.1820:FF:000057">
    <property type="entry name" value="Lipase"/>
    <property type="match status" value="1"/>
</dbReference>
<keyword evidence="5" id="KW-0443">Lipid metabolism</keyword>
<feature type="active site" description="Charge relay system" evidence="8">
    <location>
        <position position="393"/>
    </location>
</feature>
<keyword evidence="3 7" id="KW-0378">Hydrolase</keyword>
<keyword evidence="6" id="KW-0325">Glycoprotein</keyword>
<keyword evidence="2 9" id="KW-0732">Signal</keyword>
<evidence type="ECO:0000256" key="8">
    <source>
        <dbReference type="PIRSR" id="PIRSR000862-1"/>
    </source>
</evidence>
<sequence length="421" mass="47553">MKSYIICLLFVAFAKASTENITDIGDFLDFITKALDELVQRVPLHPDTDLSISEILEKYGYPFEAHNVTTEDDYIITLHRIKHGRNETTSSNDTRPVVFLQHGLACSSMSFVHYGPGKAHAMLFADEGYDVWLGNVRGTMYSSHKTLTPSDSDYWEFGFHEKAVYDLATGIDYVINTTGQEQITLVAHSEGTTEGMVLTSIKPEYNDKINLMVLLSPIAYMTNITSPLPRFLAENMDLMKLVLDTLNIKGMPHSKILADLGKLFCNDASSLQDMCVMAVEFLVGFDLPQFNKTMLPVLINNSPSGISMKEIYHYGQAMNSGYFRQYDYGAIQNLIKYSSISPPSYDLSKITCPIASYYAQNDFFATVPNVEKLLEELPNKAISHLIEYELFNHLDFIYANDVKELLFDDMIEIVKQYSPLP</sequence>
<name>A0A834MD11_RHYFE</name>
<dbReference type="OrthoDB" id="9974421at2759"/>
<evidence type="ECO:0000256" key="4">
    <source>
        <dbReference type="ARBA" id="ARBA00022963"/>
    </source>
</evidence>
<feature type="chain" id="PRO_5032752389" description="Lipase" evidence="9">
    <location>
        <begin position="19"/>
        <end position="421"/>
    </location>
</feature>